<dbReference type="PRINTS" id="PR00368">
    <property type="entry name" value="FADPNR"/>
</dbReference>
<dbReference type="PRINTS" id="PR00411">
    <property type="entry name" value="PNDRDTASEI"/>
</dbReference>
<protein>
    <recommendedName>
        <fullName evidence="2">NADH:ubiquinone reductase (non-electrogenic)</fullName>
        <ecNumber evidence="2">1.6.5.9</ecNumber>
    </recommendedName>
</protein>
<dbReference type="PANTHER" id="PTHR43706:SF47">
    <property type="entry name" value="EXTERNAL NADH-UBIQUINONE OXIDOREDUCTASE 1, MITOCHONDRIAL-RELATED"/>
    <property type="match status" value="1"/>
</dbReference>
<keyword evidence="7" id="KW-0520">NAD</keyword>
<feature type="domain" description="External alternative NADH-ubiquinone oxidoreductase-like C-terminal" evidence="11">
    <location>
        <begin position="354"/>
        <end position="409"/>
    </location>
</feature>
<feature type="region of interest" description="Disordered" evidence="9">
    <location>
        <begin position="428"/>
        <end position="461"/>
    </location>
</feature>
<name>A0A1I5ZKT9_HYMAR</name>
<dbReference type="InterPro" id="IPR045024">
    <property type="entry name" value="NDH-2"/>
</dbReference>
<evidence type="ECO:0000256" key="7">
    <source>
        <dbReference type="ARBA" id="ARBA00023027"/>
    </source>
</evidence>
<evidence type="ECO:0000313" key="12">
    <source>
        <dbReference type="EMBL" id="SFQ57068.1"/>
    </source>
</evidence>
<evidence type="ECO:0000313" key="13">
    <source>
        <dbReference type="Proteomes" id="UP000199029"/>
    </source>
</evidence>
<evidence type="ECO:0000259" key="11">
    <source>
        <dbReference type="Pfam" id="PF22366"/>
    </source>
</evidence>
<keyword evidence="5" id="KW-0809">Transit peptide</keyword>
<keyword evidence="13" id="KW-1185">Reference proteome</keyword>
<keyword evidence="3" id="KW-0285">Flavoprotein</keyword>
<dbReference type="Pfam" id="PF22366">
    <property type="entry name" value="NDH2_C"/>
    <property type="match status" value="1"/>
</dbReference>
<evidence type="ECO:0000256" key="3">
    <source>
        <dbReference type="ARBA" id="ARBA00022630"/>
    </source>
</evidence>
<dbReference type="RefSeq" id="WP_092675062.1">
    <property type="nucleotide sequence ID" value="NZ_FOXS01000004.1"/>
</dbReference>
<feature type="domain" description="FAD/NAD(P)-binding" evidence="10">
    <location>
        <begin position="12"/>
        <end position="330"/>
    </location>
</feature>
<sequence length="461" mass="51348">MDTNLPVSANPRVVIIGCGFGGLRLAQSLRNAPVQVVVVDRNNYHNFQPLLYQVATGALEAGSIAYPIRKIFAGRKNFYYRMADVQRVDPASNTVVTSVGNIRYDYLVLATGSLTNFFGLESIERNAMQIKSIPNALNLRSFIFQNFEKALLMENPNERQALMNIVVVGGGPTGVEISGSLAEMRKHVLPKDYPELDLRSMQIFLVEAGPALLGPMSEASQSDAKRYLDELGVKVMLNTSIKNFENCRAYYSDTEYIPTENLVWAAGVNGAEVPGLPAEVVTRNKRVTVNRWNQVEGHANIFAIGDLANMVTEDMPRGMPMLAPVAQQQADQLGENLMRLLRGETPKDFVYKNKGSMAIVSRNKAVVDLPGNVHFNGILGWATWLFVHLMTLVGFRNKVVAFVDWAFSYFSTDQALRLIIRPFSRRDMKDDKGKKRDEHRTSTPEYNPTPPAIQAEAESRA</sequence>
<gene>
    <name evidence="12" type="ORF">SAMN04515668_2996</name>
</gene>
<evidence type="ECO:0000256" key="9">
    <source>
        <dbReference type="SAM" id="MobiDB-lite"/>
    </source>
</evidence>
<evidence type="ECO:0000256" key="4">
    <source>
        <dbReference type="ARBA" id="ARBA00022827"/>
    </source>
</evidence>
<proteinExistence type="inferred from homology"/>
<dbReference type="GO" id="GO:0050136">
    <property type="term" value="F:NADH dehydrogenase (quinone) (non-electrogenic) activity"/>
    <property type="evidence" value="ECO:0007669"/>
    <property type="project" value="UniProtKB-EC"/>
</dbReference>
<organism evidence="12 13">
    <name type="scientific">Hymenobacter arizonensis</name>
    <name type="common">Siccationidurans arizonensis</name>
    <dbReference type="NCBI Taxonomy" id="1227077"/>
    <lineage>
        <taxon>Bacteria</taxon>
        <taxon>Pseudomonadati</taxon>
        <taxon>Bacteroidota</taxon>
        <taxon>Cytophagia</taxon>
        <taxon>Cytophagales</taxon>
        <taxon>Hymenobacteraceae</taxon>
        <taxon>Hymenobacter</taxon>
    </lineage>
</organism>
<dbReference type="AlphaFoldDB" id="A0A1I5ZKT9"/>
<dbReference type="InterPro" id="IPR036188">
    <property type="entry name" value="FAD/NAD-bd_sf"/>
</dbReference>
<dbReference type="OrthoDB" id="9781621at2"/>
<evidence type="ECO:0000256" key="2">
    <source>
        <dbReference type="ARBA" id="ARBA00012637"/>
    </source>
</evidence>
<dbReference type="InterPro" id="IPR023753">
    <property type="entry name" value="FAD/NAD-binding_dom"/>
</dbReference>
<dbReference type="Gene3D" id="3.50.50.100">
    <property type="match status" value="1"/>
</dbReference>
<evidence type="ECO:0000256" key="5">
    <source>
        <dbReference type="ARBA" id="ARBA00022946"/>
    </source>
</evidence>
<evidence type="ECO:0000256" key="8">
    <source>
        <dbReference type="ARBA" id="ARBA00047599"/>
    </source>
</evidence>
<evidence type="ECO:0000259" key="10">
    <source>
        <dbReference type="Pfam" id="PF07992"/>
    </source>
</evidence>
<dbReference type="SUPFAM" id="SSF51905">
    <property type="entry name" value="FAD/NAD(P)-binding domain"/>
    <property type="match status" value="2"/>
</dbReference>
<comment type="similarity">
    <text evidence="1">Belongs to the NADH dehydrogenase family.</text>
</comment>
<comment type="catalytic activity">
    <reaction evidence="8">
        <text>a quinone + NADH + H(+) = a quinol + NAD(+)</text>
        <dbReference type="Rhea" id="RHEA:46160"/>
        <dbReference type="ChEBI" id="CHEBI:15378"/>
        <dbReference type="ChEBI" id="CHEBI:24646"/>
        <dbReference type="ChEBI" id="CHEBI:57540"/>
        <dbReference type="ChEBI" id="CHEBI:57945"/>
        <dbReference type="ChEBI" id="CHEBI:132124"/>
        <dbReference type="EC" id="1.6.5.9"/>
    </reaction>
</comment>
<dbReference type="InterPro" id="IPR054585">
    <property type="entry name" value="NDH2-like_C"/>
</dbReference>
<dbReference type="Proteomes" id="UP000199029">
    <property type="component" value="Unassembled WGS sequence"/>
</dbReference>
<dbReference type="STRING" id="1227077.SAMN04515668_2996"/>
<dbReference type="EMBL" id="FOXS01000004">
    <property type="protein sequence ID" value="SFQ57068.1"/>
    <property type="molecule type" value="Genomic_DNA"/>
</dbReference>
<feature type="compositionally biased region" description="Basic and acidic residues" evidence="9">
    <location>
        <begin position="428"/>
        <end position="442"/>
    </location>
</feature>
<reference evidence="13" key="1">
    <citation type="submission" date="2016-10" db="EMBL/GenBank/DDBJ databases">
        <authorList>
            <person name="Varghese N."/>
            <person name="Submissions S."/>
        </authorList>
    </citation>
    <scope>NUCLEOTIDE SEQUENCE [LARGE SCALE GENOMIC DNA]</scope>
    <source>
        <strain evidence="13">OR362-8,ATCC BAA-1266,JCM 13504</strain>
    </source>
</reference>
<evidence type="ECO:0000256" key="1">
    <source>
        <dbReference type="ARBA" id="ARBA00005272"/>
    </source>
</evidence>
<accession>A0A1I5ZKT9</accession>
<dbReference type="EC" id="1.6.5.9" evidence="2"/>
<dbReference type="Pfam" id="PF07992">
    <property type="entry name" value="Pyr_redox_2"/>
    <property type="match status" value="1"/>
</dbReference>
<keyword evidence="4" id="KW-0274">FAD</keyword>
<evidence type="ECO:0000256" key="6">
    <source>
        <dbReference type="ARBA" id="ARBA00023002"/>
    </source>
</evidence>
<keyword evidence="6" id="KW-0560">Oxidoreductase</keyword>
<dbReference type="PANTHER" id="PTHR43706">
    <property type="entry name" value="NADH DEHYDROGENASE"/>
    <property type="match status" value="1"/>
</dbReference>